<dbReference type="Gene3D" id="3.20.20.80">
    <property type="entry name" value="Glycosidases"/>
    <property type="match status" value="3"/>
</dbReference>
<dbReference type="PROSITE" id="PS50011">
    <property type="entry name" value="PROTEIN_KINASE_DOM"/>
    <property type="match status" value="3"/>
</dbReference>
<dbReference type="SUPFAM" id="SSF51445">
    <property type="entry name" value="(Trans)glycosidases"/>
    <property type="match status" value="3"/>
</dbReference>
<feature type="transmembrane region" description="Helical" evidence="13">
    <location>
        <begin position="49"/>
        <end position="69"/>
    </location>
</feature>
<dbReference type="Pfam" id="PF00704">
    <property type="entry name" value="Glyco_hydro_18"/>
    <property type="match status" value="3"/>
</dbReference>
<evidence type="ECO:0000256" key="3">
    <source>
        <dbReference type="ARBA" id="ARBA00022679"/>
    </source>
</evidence>
<evidence type="ECO:0000256" key="12">
    <source>
        <dbReference type="SAM" id="MobiDB-lite"/>
    </source>
</evidence>
<keyword evidence="4 14" id="KW-0732">Signal</keyword>
<dbReference type="CDD" id="cd14066">
    <property type="entry name" value="STKc_IRAK"/>
    <property type="match status" value="1"/>
</dbReference>
<dbReference type="InterPro" id="IPR017853">
    <property type="entry name" value="GH"/>
</dbReference>
<feature type="domain" description="GH18" evidence="16">
    <location>
        <begin position="28"/>
        <end position="368"/>
    </location>
</feature>
<evidence type="ECO:0000256" key="1">
    <source>
        <dbReference type="ARBA" id="ARBA00012513"/>
    </source>
</evidence>
<dbReference type="Gene3D" id="3.30.200.20">
    <property type="entry name" value="Phosphorylase Kinase, domain 1"/>
    <property type="match status" value="3"/>
</dbReference>
<keyword evidence="6" id="KW-0418">Kinase</keyword>
<evidence type="ECO:0000256" key="10">
    <source>
        <dbReference type="ARBA" id="ARBA00047899"/>
    </source>
</evidence>
<dbReference type="SUPFAM" id="SSF56112">
    <property type="entry name" value="Protein kinase-like (PK-like)"/>
    <property type="match status" value="3"/>
</dbReference>
<feature type="transmembrane region" description="Helical" evidence="13">
    <location>
        <begin position="90"/>
        <end position="108"/>
    </location>
</feature>
<evidence type="ECO:0000256" key="5">
    <source>
        <dbReference type="ARBA" id="ARBA00022741"/>
    </source>
</evidence>
<evidence type="ECO:0000259" key="16">
    <source>
        <dbReference type="PROSITE" id="PS51910"/>
    </source>
</evidence>
<protein>
    <recommendedName>
        <fullName evidence="1">non-specific serine/threonine protein kinase</fullName>
        <ecNumber evidence="1">2.7.11.1</ecNumber>
    </recommendedName>
</protein>
<dbReference type="EMBL" id="BDQV01000144">
    <property type="protein sequence ID" value="GAY56733.1"/>
    <property type="molecule type" value="Genomic_DNA"/>
</dbReference>
<dbReference type="FunFam" id="1.10.510.10:FF:001023">
    <property type="entry name" value="Os07g0541700 protein"/>
    <property type="match status" value="1"/>
</dbReference>
<dbReference type="Pfam" id="PF00069">
    <property type="entry name" value="Pkinase"/>
    <property type="match status" value="2"/>
</dbReference>
<dbReference type="InterPro" id="IPR011583">
    <property type="entry name" value="Chitinase_II/V-like_cat"/>
</dbReference>
<gene>
    <name evidence="17" type="ORF">CUMW_174130</name>
</gene>
<dbReference type="PROSITE" id="PS00108">
    <property type="entry name" value="PROTEIN_KINASE_ST"/>
    <property type="match status" value="2"/>
</dbReference>
<dbReference type="FunFam" id="1.10.510.10:FF:000060">
    <property type="entry name" value="G-type lectin S-receptor-like serine/threonine-protein kinase"/>
    <property type="match status" value="1"/>
</dbReference>
<comment type="catalytic activity">
    <reaction evidence="11">
        <text>L-seryl-[protein] + ATP = O-phospho-L-seryl-[protein] + ADP + H(+)</text>
        <dbReference type="Rhea" id="RHEA:17989"/>
        <dbReference type="Rhea" id="RHEA-COMP:9863"/>
        <dbReference type="Rhea" id="RHEA-COMP:11604"/>
        <dbReference type="ChEBI" id="CHEBI:15378"/>
        <dbReference type="ChEBI" id="CHEBI:29999"/>
        <dbReference type="ChEBI" id="CHEBI:30616"/>
        <dbReference type="ChEBI" id="CHEBI:83421"/>
        <dbReference type="ChEBI" id="CHEBI:456216"/>
        <dbReference type="EC" id="2.7.11.1"/>
    </reaction>
</comment>
<organism evidence="17 18">
    <name type="scientific">Citrus unshiu</name>
    <name type="common">Satsuma mandarin</name>
    <name type="synonym">Citrus nobilis var. unshiu</name>
    <dbReference type="NCBI Taxonomy" id="55188"/>
    <lineage>
        <taxon>Eukaryota</taxon>
        <taxon>Viridiplantae</taxon>
        <taxon>Streptophyta</taxon>
        <taxon>Embryophyta</taxon>
        <taxon>Tracheophyta</taxon>
        <taxon>Spermatophyta</taxon>
        <taxon>Magnoliopsida</taxon>
        <taxon>eudicotyledons</taxon>
        <taxon>Gunneridae</taxon>
        <taxon>Pentapetalae</taxon>
        <taxon>rosids</taxon>
        <taxon>malvids</taxon>
        <taxon>Sapindales</taxon>
        <taxon>Rutaceae</taxon>
        <taxon>Aurantioideae</taxon>
        <taxon>Citrus</taxon>
    </lineage>
</organism>
<comment type="catalytic activity">
    <reaction evidence="10">
        <text>L-threonyl-[protein] + ATP = O-phospho-L-threonyl-[protein] + ADP + H(+)</text>
        <dbReference type="Rhea" id="RHEA:46608"/>
        <dbReference type="Rhea" id="RHEA-COMP:11060"/>
        <dbReference type="Rhea" id="RHEA-COMP:11605"/>
        <dbReference type="ChEBI" id="CHEBI:15378"/>
        <dbReference type="ChEBI" id="CHEBI:30013"/>
        <dbReference type="ChEBI" id="CHEBI:30616"/>
        <dbReference type="ChEBI" id="CHEBI:61977"/>
        <dbReference type="ChEBI" id="CHEBI:456216"/>
        <dbReference type="EC" id="2.7.11.1"/>
    </reaction>
</comment>
<feature type="domain" description="GH18" evidence="16">
    <location>
        <begin position="1311"/>
        <end position="1659"/>
    </location>
</feature>
<dbReference type="GO" id="GO:0008061">
    <property type="term" value="F:chitin binding"/>
    <property type="evidence" value="ECO:0007669"/>
    <property type="project" value="InterPro"/>
</dbReference>
<dbReference type="Proteomes" id="UP000236630">
    <property type="component" value="Unassembled WGS sequence"/>
</dbReference>
<comment type="caution">
    <text evidence="17">The sequence shown here is derived from an EMBL/GenBank/DDBJ whole genome shotgun (WGS) entry which is preliminary data.</text>
</comment>
<keyword evidence="5" id="KW-0547">Nucleotide-binding</keyword>
<dbReference type="InterPro" id="IPR029070">
    <property type="entry name" value="Chitinase_insertion_sf"/>
</dbReference>
<keyword evidence="13" id="KW-0812">Transmembrane</keyword>
<keyword evidence="13" id="KW-1133">Transmembrane helix</keyword>
<evidence type="ECO:0000313" key="18">
    <source>
        <dbReference type="Proteomes" id="UP000236630"/>
    </source>
</evidence>
<dbReference type="GO" id="GO:0005524">
    <property type="term" value="F:ATP binding"/>
    <property type="evidence" value="ECO:0007669"/>
    <property type="project" value="UniProtKB-KW"/>
</dbReference>
<evidence type="ECO:0000256" key="14">
    <source>
        <dbReference type="SAM" id="SignalP"/>
    </source>
</evidence>
<keyword evidence="3" id="KW-0808">Transferase</keyword>
<feature type="transmembrane region" description="Helical" evidence="13">
    <location>
        <begin position="1665"/>
        <end position="1687"/>
    </location>
</feature>
<dbReference type="InterPro" id="IPR000719">
    <property type="entry name" value="Prot_kinase_dom"/>
</dbReference>
<sequence length="2015" mass="227263">MACKTMILFLLLLFCLPLNLHCTSSTSWIKGGYWTSRSELPVSQINSGLFTHLTCAFAYLNSSTFTLYINSTYEKSFSSFTNTVKRKNPSVVTLLSIRGGTAIFSSMVNQSSNRKSFIESSIETARLYGFQGLDLSGVLPSKSTNMTNLGILFDEWRAEVTSEARNSGNSQLLLVMKSHHLPAIDSVTYPIDSMLRNLDWVHVRAYDYYLPSRDNFTGAHSALYSSSSWFNTNDSIREWLKTGFQAKKLVLGLPYHGYAWQLVNPNENAVGAPAAGRAITMDGSMGYKSIKAFIRDYGYGVASLYNDSYDVNFFSSGKNWINFDGAEAITAKVSFAKEKGLLGYNAFQLSNDDKWELSLAGLVVTARRSISKLKHKISTIENLNYDANSLRVFTFTAIQEATDNFSSENKLGEGGYGPVYKGRLPNGQEMAVKRLSRTSHQGLEEFENEVKLTARLQHVNLLPVLGICTQREEKMLIYDYMPNKSLDFYIFDLRRRYLLDWRKRVHIIEGITQGLLYLQEYSNLTIVHRDLKASNILLDHEMNPKISDFGMARAFTKDECEANTGRIVGTYGYVPPEYVRKGIYSMKYDVYSYGVLLLQILGGKRTSCYYGPNESLNLLEYAYGLWKNGEGMEFIDSSLDDSSSAWKLMRCMQVALLCVQENAADRPTMLEILVMLKSETADIKTPKKPAFSVKKDNDEISECMLEANIYSVDDATITQPIGEDIESIFISPITNGTQSLSHLMCAFAFINSSTYNIFINSTSEQFFVNFTNTVKHRNPSVITLLSVWGGAIFSSMINQSSNRKSFIKSSVEMARFNGFHGLDLHGVLPDKCTNMTKLGTLFDEWRAEVTSESRKSGKSQLLLVMTSHHLPALESVSYPLDSMQRNLDWIHVLNFDYYLPTRDNFTEWLKRGFQAKKLVLGLPYHGYAWTLVNPDENPVGSPATGPAITIDGSVGYKFIKGFIRDYGYGAASVYNHSYVMNFFSAKTTWVNFDGVETIRSKVSFAKEKGLLGYHAFQLSNDDKWELYSAAQEVGNDQKNSPRMLGILAKGQEIAVKRLSKTSQQGLQEFENEVKLTARLQHVNLVPVVGIYPHRRHLLDWRQRVHIIEGVTQALLYVQEYSNFTIVRRDLKASNILLDKEMKPKISDFGMARAFTKDACEANTGRIVGTYGYVPPEYVRKGIYSMKYDVYSYGVLPLQIISGKRTSRYYGPNEDLNLLEFAYELWKNEEGTEFFDPSLDDSSSAWKLMRCMQIALLCVQENAADRPAVLEILTMLNNETANIKVPRKPAFSVKSDEDECIPELEFSDAQTWIKAGYWLAGREFPLSDINSALFTHLICAFAEVDSSTYQLSISSANQQYFSIFANSVRRKNPSIKTLLSIWNGQNSTYQSILGNKNINPSVLSSMVGDSSHRKSFIESSIRTARLYGFQGIDLFWLWPNSTDLNSLGILLDEWKASASDQPELTLSMAVRYSPTHETVSYPIDSMKKNLNWAHLVAYDYHMPSKENVTGIHAALYNPSSNISTDFGIREWLRRGFPANKLVLGLPFHGYAWTLVNPNDNNVGARASGPGITIDGSMGYKFIRAYIQNYGYGAAPVYNASYVVNLFTSGATWINFDGVETIKAKISYAKEKNLLGYKAFQLSNDDNWALSRAAQIEENNDNDKQRLLLLILLPIALVLILIASLICYFRRTAIKSKVMIILGRRNLRTPGTSTQAAEYFDSDAPNLQVFSFSDIKAATNNFSSANKLGEGGFGPVYKGKLPRGQEFAVKRLSATSTQGLEEFKNEVSLTARLQHVNLLRVLGYCTERDENMLIYEYLPNKSLDLYLFDPIRRYVLDWQKRVNIIEGVTQGLLYLQEYSNFRVIHRDLKASNILLDNELNPKISDFGMAKLFRKDVDEANTGRIVGTYGYVPPEYAFEQWKDSKGKEFIDPSLDDSSSPCKLLNCMQVALLCVQENPEDRPSMLEVSSMLKDDSMAIAAPKRPAFSAKGDENAETSSTSRQEIYSFNDPELSQLEPR</sequence>
<dbReference type="InterPro" id="IPR008271">
    <property type="entry name" value="Ser/Thr_kinase_AS"/>
</dbReference>
<dbReference type="FunFam" id="1.10.510.10:FF:001964">
    <property type="entry name" value="Uncharacterized protein"/>
    <property type="match status" value="1"/>
</dbReference>
<dbReference type="InterPro" id="IPR001245">
    <property type="entry name" value="Ser-Thr/Tyr_kinase_cat_dom"/>
</dbReference>
<evidence type="ECO:0000256" key="4">
    <source>
        <dbReference type="ARBA" id="ARBA00022729"/>
    </source>
</evidence>
<keyword evidence="7" id="KW-0067">ATP-binding</keyword>
<dbReference type="STRING" id="55188.A0A2H5PWJ3"/>
<dbReference type="EC" id="2.7.11.1" evidence="1"/>
<dbReference type="PANTHER" id="PTHR27002:SF559">
    <property type="entry name" value="CYSTEINE-RICH RLK (RECEPTOR-LIKE KINASE) PROTEIN"/>
    <property type="match status" value="1"/>
</dbReference>
<dbReference type="CDD" id="cd02879">
    <property type="entry name" value="GH18_plant_chitinase_class_V"/>
    <property type="match status" value="2"/>
</dbReference>
<feature type="region of interest" description="Disordered" evidence="12">
    <location>
        <begin position="1978"/>
        <end position="2015"/>
    </location>
</feature>
<dbReference type="GO" id="GO:0004674">
    <property type="term" value="F:protein serine/threonine kinase activity"/>
    <property type="evidence" value="ECO:0007669"/>
    <property type="project" value="UniProtKB-KW"/>
</dbReference>
<evidence type="ECO:0000256" key="9">
    <source>
        <dbReference type="ARBA" id="ARBA00023180"/>
    </source>
</evidence>
<dbReference type="Gene3D" id="1.10.510.10">
    <property type="entry name" value="Transferase(Phosphotransferase) domain 1"/>
    <property type="match status" value="4"/>
</dbReference>
<evidence type="ECO:0000256" key="13">
    <source>
        <dbReference type="SAM" id="Phobius"/>
    </source>
</evidence>
<evidence type="ECO:0000259" key="15">
    <source>
        <dbReference type="PROSITE" id="PS50011"/>
    </source>
</evidence>
<evidence type="ECO:0000256" key="6">
    <source>
        <dbReference type="ARBA" id="ARBA00022777"/>
    </source>
</evidence>
<keyword evidence="13" id="KW-0472">Membrane</keyword>
<evidence type="ECO:0000313" key="17">
    <source>
        <dbReference type="EMBL" id="GAY56733.1"/>
    </source>
</evidence>
<feature type="domain" description="Protein kinase" evidence="15">
    <location>
        <begin position="1740"/>
        <end position="2015"/>
    </location>
</feature>
<proteinExistence type="predicted"/>
<evidence type="ECO:0000256" key="2">
    <source>
        <dbReference type="ARBA" id="ARBA00022527"/>
    </source>
</evidence>
<dbReference type="InterPro" id="IPR011009">
    <property type="entry name" value="Kinase-like_dom_sf"/>
</dbReference>
<feature type="chain" id="PRO_5014171812" description="non-specific serine/threonine protein kinase" evidence="14">
    <location>
        <begin position="23"/>
        <end position="2015"/>
    </location>
</feature>
<dbReference type="Gene3D" id="3.10.50.10">
    <property type="match status" value="3"/>
</dbReference>
<keyword evidence="9" id="KW-0325">Glycoprotein</keyword>
<name>A0A2H5PWJ3_CITUN</name>
<dbReference type="GO" id="GO:0005886">
    <property type="term" value="C:plasma membrane"/>
    <property type="evidence" value="ECO:0007669"/>
    <property type="project" value="TreeGrafter"/>
</dbReference>
<reference evidence="17 18" key="1">
    <citation type="journal article" date="2017" name="Front. Genet.">
        <title>Draft sequencing of the heterozygous diploid genome of Satsuma (Citrus unshiu Marc.) using a hybrid assembly approach.</title>
        <authorList>
            <person name="Shimizu T."/>
            <person name="Tanizawa Y."/>
            <person name="Mochizuki T."/>
            <person name="Nagasaki H."/>
            <person name="Yoshioka T."/>
            <person name="Toyoda A."/>
            <person name="Fujiyama A."/>
            <person name="Kaminuma E."/>
            <person name="Nakamura Y."/>
        </authorList>
    </citation>
    <scope>NUCLEOTIDE SEQUENCE [LARGE SCALE GENOMIC DNA]</scope>
    <source>
        <strain evidence="18">cv. Miyagawa wase</strain>
    </source>
</reference>
<keyword evidence="8" id="KW-1015">Disulfide bond</keyword>
<dbReference type="PANTHER" id="PTHR27002">
    <property type="entry name" value="RECEPTOR-LIKE SERINE/THREONINE-PROTEIN KINASE SD1-8"/>
    <property type="match status" value="1"/>
</dbReference>
<evidence type="ECO:0000256" key="8">
    <source>
        <dbReference type="ARBA" id="ARBA00023157"/>
    </source>
</evidence>
<dbReference type="SUPFAM" id="SSF54556">
    <property type="entry name" value="Chitinase insertion domain"/>
    <property type="match status" value="2"/>
</dbReference>
<keyword evidence="2" id="KW-0723">Serine/threonine-protein kinase</keyword>
<dbReference type="GO" id="GO:0005975">
    <property type="term" value="P:carbohydrate metabolic process"/>
    <property type="evidence" value="ECO:0007669"/>
    <property type="project" value="InterPro"/>
</dbReference>
<evidence type="ECO:0000256" key="7">
    <source>
        <dbReference type="ARBA" id="ARBA00022840"/>
    </source>
</evidence>
<dbReference type="InterPro" id="IPR001223">
    <property type="entry name" value="Glyco_hydro18_cat"/>
</dbReference>
<keyword evidence="18" id="KW-1185">Reference proteome</keyword>
<dbReference type="SMART" id="SM00636">
    <property type="entry name" value="Glyco_18"/>
    <property type="match status" value="3"/>
</dbReference>
<feature type="domain" description="GH18" evidence="16">
    <location>
        <begin position="711"/>
        <end position="1037"/>
    </location>
</feature>
<dbReference type="PROSITE" id="PS51910">
    <property type="entry name" value="GH18_2"/>
    <property type="match status" value="3"/>
</dbReference>
<accession>A0A2H5PWJ3</accession>
<dbReference type="Pfam" id="PF07714">
    <property type="entry name" value="PK_Tyr_Ser-Thr"/>
    <property type="match status" value="1"/>
</dbReference>
<dbReference type="SMART" id="SM00220">
    <property type="entry name" value="S_TKc"/>
    <property type="match status" value="2"/>
</dbReference>
<feature type="signal peptide" evidence="14">
    <location>
        <begin position="1"/>
        <end position="22"/>
    </location>
</feature>
<feature type="compositionally biased region" description="Polar residues" evidence="12">
    <location>
        <begin position="1992"/>
        <end position="2002"/>
    </location>
</feature>
<evidence type="ECO:0000256" key="11">
    <source>
        <dbReference type="ARBA" id="ARBA00048679"/>
    </source>
</evidence>
<dbReference type="FunFam" id="3.30.200.20:FF:000951">
    <property type="entry name" value="Uncharacterized protein"/>
    <property type="match status" value="2"/>
</dbReference>
<feature type="domain" description="Protein kinase" evidence="15">
    <location>
        <begin position="405"/>
        <end position="691"/>
    </location>
</feature>
<feature type="domain" description="Protein kinase" evidence="15">
    <location>
        <begin position="1027"/>
        <end position="1290"/>
    </location>
</feature>